<evidence type="ECO:0000256" key="1">
    <source>
        <dbReference type="ARBA" id="ARBA00004141"/>
    </source>
</evidence>
<accession>A0A6A5YBC3</accession>
<gene>
    <name evidence="8" type="ORF">K490DRAFT_9245</name>
</gene>
<dbReference type="AlphaFoldDB" id="A0A6A5YBC3"/>
<proteinExistence type="inferred from homology"/>
<sequence>DRSPGLFTVVCVLIGPAFITLSLRCYVRWAGRAFGSDDWCMLISAPFFAWLCASCMSAAVHGIGAHEDHLYGGTEQQIAGFKDFFMFELSYCIGLMFTKLSIGLMLCRVASSKPTYVWILRAVMALQTLILLIITLYVLSYCHPVEYAWNKTIANGHCAPANIITVFSYVLAAINIVFDWTCAILPIPLLWNVQLNTRARVAACVLLSFGVFASVCALVRLKYNIGLSASNDYFYNVCPVLTYGFAEAGVGMIAANSSTLRPLFRRFF</sequence>
<dbReference type="Pfam" id="PF20684">
    <property type="entry name" value="Fung_rhodopsin"/>
    <property type="match status" value="1"/>
</dbReference>
<feature type="non-terminal residue" evidence="8">
    <location>
        <position position="268"/>
    </location>
</feature>
<evidence type="ECO:0000256" key="4">
    <source>
        <dbReference type="ARBA" id="ARBA00023136"/>
    </source>
</evidence>
<evidence type="ECO:0000256" key="2">
    <source>
        <dbReference type="ARBA" id="ARBA00022692"/>
    </source>
</evidence>
<feature type="transmembrane region" description="Helical" evidence="6">
    <location>
        <begin position="6"/>
        <end position="27"/>
    </location>
</feature>
<keyword evidence="2 6" id="KW-0812">Transmembrane</keyword>
<dbReference type="OrthoDB" id="3934549at2759"/>
<comment type="subcellular location">
    <subcellularLocation>
        <location evidence="1">Membrane</location>
        <topology evidence="1">Multi-pass membrane protein</topology>
    </subcellularLocation>
</comment>
<keyword evidence="3 6" id="KW-1133">Transmembrane helix</keyword>
<dbReference type="PANTHER" id="PTHR33048">
    <property type="entry name" value="PTH11-LIKE INTEGRAL MEMBRANE PROTEIN (AFU_ORTHOLOGUE AFUA_5G11245)"/>
    <property type="match status" value="1"/>
</dbReference>
<feature type="domain" description="Rhodopsin" evidence="7">
    <location>
        <begin position="23"/>
        <end position="266"/>
    </location>
</feature>
<name>A0A6A5YBC3_9PEZI</name>
<feature type="transmembrane region" description="Helical" evidence="6">
    <location>
        <begin position="159"/>
        <end position="178"/>
    </location>
</feature>
<feature type="transmembrane region" description="Helical" evidence="6">
    <location>
        <begin position="199"/>
        <end position="221"/>
    </location>
</feature>
<keyword evidence="9" id="KW-1185">Reference proteome</keyword>
<organism evidence="8 9">
    <name type="scientific">Saccharata proteae CBS 121410</name>
    <dbReference type="NCBI Taxonomy" id="1314787"/>
    <lineage>
        <taxon>Eukaryota</taxon>
        <taxon>Fungi</taxon>
        <taxon>Dikarya</taxon>
        <taxon>Ascomycota</taxon>
        <taxon>Pezizomycotina</taxon>
        <taxon>Dothideomycetes</taxon>
        <taxon>Dothideomycetes incertae sedis</taxon>
        <taxon>Botryosphaeriales</taxon>
        <taxon>Saccharataceae</taxon>
        <taxon>Saccharata</taxon>
    </lineage>
</organism>
<dbReference type="PANTHER" id="PTHR33048:SF31">
    <property type="entry name" value="INTEGRAL MEMBRANE PROTEIN"/>
    <property type="match status" value="1"/>
</dbReference>
<keyword evidence="4 6" id="KW-0472">Membrane</keyword>
<feature type="transmembrane region" description="Helical" evidence="6">
    <location>
        <begin position="39"/>
        <end position="64"/>
    </location>
</feature>
<feature type="transmembrane region" description="Helical" evidence="6">
    <location>
        <begin position="233"/>
        <end position="255"/>
    </location>
</feature>
<evidence type="ECO:0000256" key="6">
    <source>
        <dbReference type="SAM" id="Phobius"/>
    </source>
</evidence>
<evidence type="ECO:0000313" key="8">
    <source>
        <dbReference type="EMBL" id="KAF2088929.1"/>
    </source>
</evidence>
<evidence type="ECO:0000259" key="7">
    <source>
        <dbReference type="Pfam" id="PF20684"/>
    </source>
</evidence>
<feature type="transmembrane region" description="Helical" evidence="6">
    <location>
        <begin position="118"/>
        <end position="139"/>
    </location>
</feature>
<evidence type="ECO:0000256" key="3">
    <source>
        <dbReference type="ARBA" id="ARBA00022989"/>
    </source>
</evidence>
<feature type="non-terminal residue" evidence="8">
    <location>
        <position position="1"/>
    </location>
</feature>
<dbReference type="Proteomes" id="UP000799776">
    <property type="component" value="Unassembled WGS sequence"/>
</dbReference>
<evidence type="ECO:0000256" key="5">
    <source>
        <dbReference type="ARBA" id="ARBA00038359"/>
    </source>
</evidence>
<feature type="transmembrane region" description="Helical" evidence="6">
    <location>
        <begin position="84"/>
        <end position="106"/>
    </location>
</feature>
<dbReference type="InterPro" id="IPR049326">
    <property type="entry name" value="Rhodopsin_dom_fungi"/>
</dbReference>
<comment type="similarity">
    <text evidence="5">Belongs to the SAT4 family.</text>
</comment>
<evidence type="ECO:0000313" key="9">
    <source>
        <dbReference type="Proteomes" id="UP000799776"/>
    </source>
</evidence>
<reference evidence="8" key="1">
    <citation type="journal article" date="2020" name="Stud. Mycol.">
        <title>101 Dothideomycetes genomes: a test case for predicting lifestyles and emergence of pathogens.</title>
        <authorList>
            <person name="Haridas S."/>
            <person name="Albert R."/>
            <person name="Binder M."/>
            <person name="Bloem J."/>
            <person name="Labutti K."/>
            <person name="Salamov A."/>
            <person name="Andreopoulos B."/>
            <person name="Baker S."/>
            <person name="Barry K."/>
            <person name="Bills G."/>
            <person name="Bluhm B."/>
            <person name="Cannon C."/>
            <person name="Castanera R."/>
            <person name="Culley D."/>
            <person name="Daum C."/>
            <person name="Ezra D."/>
            <person name="Gonzalez J."/>
            <person name="Henrissat B."/>
            <person name="Kuo A."/>
            <person name="Liang C."/>
            <person name="Lipzen A."/>
            <person name="Lutzoni F."/>
            <person name="Magnuson J."/>
            <person name="Mondo S."/>
            <person name="Nolan M."/>
            <person name="Ohm R."/>
            <person name="Pangilinan J."/>
            <person name="Park H.-J."/>
            <person name="Ramirez L."/>
            <person name="Alfaro M."/>
            <person name="Sun H."/>
            <person name="Tritt A."/>
            <person name="Yoshinaga Y."/>
            <person name="Zwiers L.-H."/>
            <person name="Turgeon B."/>
            <person name="Goodwin S."/>
            <person name="Spatafora J."/>
            <person name="Crous P."/>
            <person name="Grigoriev I."/>
        </authorList>
    </citation>
    <scope>NUCLEOTIDE SEQUENCE</scope>
    <source>
        <strain evidence="8">CBS 121410</strain>
    </source>
</reference>
<protein>
    <recommendedName>
        <fullName evidence="7">Rhodopsin domain-containing protein</fullName>
    </recommendedName>
</protein>
<dbReference type="InterPro" id="IPR052337">
    <property type="entry name" value="SAT4-like"/>
</dbReference>
<dbReference type="GO" id="GO:0016020">
    <property type="term" value="C:membrane"/>
    <property type="evidence" value="ECO:0007669"/>
    <property type="project" value="UniProtKB-SubCell"/>
</dbReference>
<dbReference type="EMBL" id="ML978715">
    <property type="protein sequence ID" value="KAF2088929.1"/>
    <property type="molecule type" value="Genomic_DNA"/>
</dbReference>